<evidence type="ECO:0000313" key="1">
    <source>
        <dbReference type="EMBL" id="ACD84128.1"/>
    </source>
</evidence>
<dbReference type="AlphaFoldDB" id="B3DZ36"/>
<reference evidence="1 2" key="1">
    <citation type="journal article" date="2008" name="Biol. Direct">
        <title>Complete genome sequence of the extremely acidophilic methanotroph isolate V4, Methylacidiphilum infernorum, a representative of the bacterial phylum Verrucomicrobia.</title>
        <authorList>
            <person name="Hou S."/>
            <person name="Makarova K.S."/>
            <person name="Saw J.H."/>
            <person name="Senin P."/>
            <person name="Ly B.V."/>
            <person name="Zhou Z."/>
            <person name="Ren Y."/>
            <person name="Wang J."/>
            <person name="Galperin M.Y."/>
            <person name="Omelchenko M.V."/>
            <person name="Wolf Y.I."/>
            <person name="Yutin N."/>
            <person name="Koonin E.V."/>
            <person name="Stott M.B."/>
            <person name="Mountain B.W."/>
            <person name="Crowe M.A."/>
            <person name="Smirnova A.V."/>
            <person name="Dunfield P.F."/>
            <person name="Feng L."/>
            <person name="Wang L."/>
            <person name="Alam M."/>
        </authorList>
    </citation>
    <scope>NUCLEOTIDE SEQUENCE [LARGE SCALE GENOMIC DNA]</scope>
    <source>
        <strain evidence="2">Isolate V4</strain>
    </source>
</reference>
<name>B3DZ36_METI4</name>
<dbReference type="KEGG" id="min:Minf_2074"/>
<accession>B3DZ36</accession>
<protein>
    <submittedName>
        <fullName evidence="1">Large exoprotein involved in heme utilization or adhesion</fullName>
    </submittedName>
</protein>
<organism evidence="1 2">
    <name type="scientific">Methylacidiphilum infernorum (isolate V4)</name>
    <name type="common">Methylokorus infernorum (strain V4)</name>
    <dbReference type="NCBI Taxonomy" id="481448"/>
    <lineage>
        <taxon>Bacteria</taxon>
        <taxon>Pseudomonadati</taxon>
        <taxon>Verrucomicrobiota</taxon>
        <taxon>Methylacidiphilae</taxon>
        <taxon>Methylacidiphilales</taxon>
        <taxon>Methylacidiphilaceae</taxon>
        <taxon>Methylacidiphilum (ex Ratnadevi et al. 2023)</taxon>
    </lineage>
</organism>
<evidence type="ECO:0000313" key="2">
    <source>
        <dbReference type="Proteomes" id="UP000009149"/>
    </source>
</evidence>
<dbReference type="Proteomes" id="UP000009149">
    <property type="component" value="Chromosome"/>
</dbReference>
<sequence length="694" mass="68524">MKRKFLRKLYKAILLLAAGLWIGLGAKGWAFPGAGQLPGNGTIATGSATYSNSTPPTGFINAATLSISGNTAILWGSSGGTLNVTGSGPGFNVGSAAQLFVSGSGALLNVDTTGSPSYIMGTISASGIPVYVANGSGIIVGSGASITAGGVGLLGYDLSSQASAFSGTVSVTPSMTTGGAVTIQSGASKITVGTGNTILVAAPSVNVGVATPTSFSGMTFLDILSGYSVTGYNVASGSVSGGPSPIPGTSGSITLSGPTSGFFTNPASSFLYSSGSITTNGNLVLSGVSAQWGTGNPSNLAASNFTNNGTITGDFSSSALLSGSLVNNGSIIASASNISITVGGSITNNSGATIGSTGFNVSLDAAGGGINNMGTITANTSVTLTASNPNHLGPYPAGSISNTGTISITSSSSSNTLDVVSSTGSIFLGGTVSLANGTDPSSTAHFRTATTGTVFMNTPLTVYTTNFDIGNLTGSGVLTSAVVNFHDVVGNVRNVVSNQAIQNGFHIANGPFSLTTITIDNDDAVAPQIINLAINGNAVIQTHDTSTFINSVFPLGLSNAEAYSGGNLLVNATGNLTVKGGTPIDHALSTDILGFGSAFIFPGGIALKAGGTLTVNAPIDNGYTAVAGPNFQGIFLAAPTIIVNAPMVTSGNTFVHTSVSVPVAVYSAANSLLFPSYYNANLTPGKLVVSPFPF</sequence>
<gene>
    <name evidence="1" type="primary">fhaB</name>
    <name evidence="1" type="ordered locus">Minf_2074</name>
</gene>
<dbReference type="SUPFAM" id="SSF51126">
    <property type="entry name" value="Pectin lyase-like"/>
    <property type="match status" value="1"/>
</dbReference>
<dbReference type="STRING" id="481448.Minf_2074"/>
<proteinExistence type="predicted"/>
<dbReference type="InterPro" id="IPR011050">
    <property type="entry name" value="Pectin_lyase_fold/virulence"/>
</dbReference>
<dbReference type="OrthoDB" id="178197at2"/>
<dbReference type="eggNOG" id="ENOG50347BY">
    <property type="taxonomic scope" value="Bacteria"/>
</dbReference>
<dbReference type="EMBL" id="CP000975">
    <property type="protein sequence ID" value="ACD84128.1"/>
    <property type="molecule type" value="Genomic_DNA"/>
</dbReference>
<dbReference type="HOGENOM" id="CLU_396813_0_0_0"/>
<dbReference type="RefSeq" id="WP_012464410.1">
    <property type="nucleotide sequence ID" value="NC_010794.1"/>
</dbReference>
<dbReference type="InterPro" id="IPR012334">
    <property type="entry name" value="Pectin_lyas_fold"/>
</dbReference>
<dbReference type="Gene3D" id="2.160.20.10">
    <property type="entry name" value="Single-stranded right-handed beta-helix, Pectin lyase-like"/>
    <property type="match status" value="1"/>
</dbReference>